<dbReference type="Pfam" id="PF00149">
    <property type="entry name" value="Metallophos"/>
    <property type="match status" value="1"/>
</dbReference>
<feature type="domain" description="Calcineurin-like phosphoesterase" evidence="1">
    <location>
        <begin position="1"/>
        <end position="217"/>
    </location>
</feature>
<proteinExistence type="predicted"/>
<dbReference type="OrthoDB" id="356681at2"/>
<dbReference type="InterPro" id="IPR004843">
    <property type="entry name" value="Calcineurin-like_PHP"/>
</dbReference>
<dbReference type="SUPFAM" id="SSF56300">
    <property type="entry name" value="Metallo-dependent phosphatases"/>
    <property type="match status" value="1"/>
</dbReference>
<dbReference type="GO" id="GO:0016787">
    <property type="term" value="F:hydrolase activity"/>
    <property type="evidence" value="ECO:0007669"/>
    <property type="project" value="InterPro"/>
</dbReference>
<reference evidence="2 5" key="2">
    <citation type="submission" date="2016-10" db="EMBL/GenBank/DDBJ databases">
        <title>Hydorgenophaga sp. LPB0072 isolated from gastropod.</title>
        <authorList>
            <person name="Kim E."/>
            <person name="Yi H."/>
        </authorList>
    </citation>
    <scope>NUCLEOTIDE SEQUENCE [LARGE SCALE GENOMIC DNA]</scope>
    <source>
        <strain evidence="2 5">LPB0072</strain>
    </source>
</reference>
<dbReference type="RefSeq" id="WP_066085435.1">
    <property type="nucleotide sequence ID" value="NZ_CP017476.1"/>
</dbReference>
<keyword evidence="4" id="KW-1185">Reference proteome</keyword>
<reference evidence="3 4" key="1">
    <citation type="submission" date="2016-02" db="EMBL/GenBank/DDBJ databases">
        <title>Draft genome sequence of Hydrogenophaga sp. LPB0072.</title>
        <authorList>
            <person name="Shin S.-K."/>
            <person name="Yi H."/>
        </authorList>
    </citation>
    <scope>NUCLEOTIDE SEQUENCE [LARGE SCALE GENOMIC DNA]</scope>
    <source>
        <strain evidence="3 4">LPB0072</strain>
    </source>
</reference>
<name>A0A167IT00_9BURK</name>
<dbReference type="STRING" id="1763535.LPB072_17875"/>
<dbReference type="PANTHER" id="PTHR37844:SF2">
    <property type="entry name" value="SER_THR PROTEIN PHOSPHATASE SUPERFAMILY (AFU_ORTHOLOGUE AFUA_1G14840)"/>
    <property type="match status" value="1"/>
</dbReference>
<dbReference type="Gene3D" id="3.60.21.10">
    <property type="match status" value="1"/>
</dbReference>
<evidence type="ECO:0000313" key="5">
    <source>
        <dbReference type="Proteomes" id="UP000185680"/>
    </source>
</evidence>
<dbReference type="EMBL" id="CP017476">
    <property type="protein sequence ID" value="AOW14426.1"/>
    <property type="molecule type" value="Genomic_DNA"/>
</dbReference>
<dbReference type="Proteomes" id="UP000185657">
    <property type="component" value="Unassembled WGS sequence"/>
</dbReference>
<dbReference type="KEGG" id="hyl:LPB072_17875"/>
<evidence type="ECO:0000313" key="2">
    <source>
        <dbReference type="EMBL" id="AOW14426.1"/>
    </source>
</evidence>
<dbReference type="PANTHER" id="PTHR37844">
    <property type="entry name" value="SER/THR PROTEIN PHOSPHATASE SUPERFAMILY (AFU_ORTHOLOGUE AFUA_1G14840)"/>
    <property type="match status" value="1"/>
</dbReference>
<dbReference type="AlphaFoldDB" id="A0A167IT00"/>
<gene>
    <name evidence="2" type="ORF">LPB072_17875</name>
    <name evidence="3" type="ORF">LPB72_03160</name>
</gene>
<evidence type="ECO:0000259" key="1">
    <source>
        <dbReference type="Pfam" id="PF00149"/>
    </source>
</evidence>
<dbReference type="EMBL" id="LVWD01000003">
    <property type="protein sequence ID" value="OAD43549.1"/>
    <property type="molecule type" value="Genomic_DNA"/>
</dbReference>
<protein>
    <submittedName>
        <fullName evidence="2">Metallophosphoesterase</fullName>
    </submittedName>
</protein>
<sequence length="255" mass="28426">MKIALMSDLHLSVQTMPAPNLDADVVVLAGDLHRPAGAIEWARQFGDKPTLYVAGNHEFYGGDLVGTMQALRSQAQGSSVRVLENDVWFHKGVRFLGCTLWSDYRLFDSAEQREKGLQQASAMVRDFARIRVSPDFDELFTPAVSQLLFDRSVAWLESQFAMTHAGPTVVITHFAPARGSIAPQFLGSALNACFVSDLEAQIQRWQPELWLHGHVHHSCDYHLGRTRVLANPRGYAPKGEVENKRFDAALIIDLT</sequence>
<evidence type="ECO:0000313" key="4">
    <source>
        <dbReference type="Proteomes" id="UP000185657"/>
    </source>
</evidence>
<accession>A0A167IT00</accession>
<dbReference type="Proteomes" id="UP000185680">
    <property type="component" value="Chromosome"/>
</dbReference>
<dbReference type="InterPro" id="IPR029052">
    <property type="entry name" value="Metallo-depent_PP-like"/>
</dbReference>
<organism evidence="2 5">
    <name type="scientific">Hydrogenophaga crassostreae</name>
    <dbReference type="NCBI Taxonomy" id="1763535"/>
    <lineage>
        <taxon>Bacteria</taxon>
        <taxon>Pseudomonadati</taxon>
        <taxon>Pseudomonadota</taxon>
        <taxon>Betaproteobacteria</taxon>
        <taxon>Burkholderiales</taxon>
        <taxon>Comamonadaceae</taxon>
        <taxon>Hydrogenophaga</taxon>
    </lineage>
</organism>
<evidence type="ECO:0000313" key="3">
    <source>
        <dbReference type="EMBL" id="OAD43549.1"/>
    </source>
</evidence>